<gene>
    <name evidence="1" type="ORF">Saso_22960</name>
</gene>
<keyword evidence="2" id="KW-1185">Reference proteome</keyword>
<dbReference type="GeneID" id="91470196"/>
<accession>A0ABQ3RXT5</accession>
<name>A0ABQ3RXT5_9ACTN</name>
<dbReference type="Proteomes" id="UP000649259">
    <property type="component" value="Unassembled WGS sequence"/>
</dbReference>
<dbReference type="EMBL" id="BNEB01000002">
    <property type="protein sequence ID" value="GHI60646.1"/>
    <property type="molecule type" value="Genomic_DNA"/>
</dbReference>
<protein>
    <submittedName>
        <fullName evidence="1">Uncharacterized protein</fullName>
    </submittedName>
</protein>
<comment type="caution">
    <text evidence="1">The sequence shown here is derived from an EMBL/GenBank/DDBJ whole genome shotgun (WGS) entry which is preliminary data.</text>
</comment>
<organism evidence="1 2">
    <name type="scientific">Streptomyces asoensis</name>
    <dbReference type="NCBI Taxonomy" id="249586"/>
    <lineage>
        <taxon>Bacteria</taxon>
        <taxon>Bacillati</taxon>
        <taxon>Actinomycetota</taxon>
        <taxon>Actinomycetes</taxon>
        <taxon>Kitasatosporales</taxon>
        <taxon>Streptomycetaceae</taxon>
        <taxon>Streptomyces</taxon>
    </lineage>
</organism>
<evidence type="ECO:0000313" key="1">
    <source>
        <dbReference type="EMBL" id="GHI60646.1"/>
    </source>
</evidence>
<evidence type="ECO:0000313" key="2">
    <source>
        <dbReference type="Proteomes" id="UP000649259"/>
    </source>
</evidence>
<dbReference type="RefSeq" id="WP_189919093.1">
    <property type="nucleotide sequence ID" value="NZ_BMSI01000002.1"/>
</dbReference>
<proteinExistence type="predicted"/>
<sequence length="277" mass="30341">MCISTGEAAFSGTIVYCGRQHHPVHGLIHVLGYQNTAVNLADGPNAMLLHLPARQRLTPGNFISAGRTGDVLRRMVDAVAPVAVATDGIAWMSAEPQSVQVFDHDVYTVLLAADPTAVTAALRQVPPHRRPDLDPDLLRFYADHFPDHTIALCCFDNADAQDAKPLLLWYPPLDPDRLTLPALDSHTGAAPDLDAAVSVDHWVLFSTDQAPEGWGEPVDHPGTMRHSLRAFLPATVMGDYYGDEQKLLNGDFTISHQDLLAGDLDRVERRQPRVRRG</sequence>
<reference evidence="2" key="1">
    <citation type="submission" date="2023-07" db="EMBL/GenBank/DDBJ databases">
        <title>Whole genome shotgun sequence of Streptomyces cacaoi subsp. asoensis NBRC 13813.</title>
        <authorList>
            <person name="Komaki H."/>
            <person name="Tamura T."/>
        </authorList>
    </citation>
    <scope>NUCLEOTIDE SEQUENCE [LARGE SCALE GENOMIC DNA]</scope>
    <source>
        <strain evidence="2">NBRC 13813</strain>
    </source>
</reference>